<keyword evidence="2" id="KW-0813">Transport</keyword>
<dbReference type="PANTHER" id="PTHR23517">
    <property type="entry name" value="RESISTANCE PROTEIN MDTM, PUTATIVE-RELATED-RELATED"/>
    <property type="match status" value="1"/>
</dbReference>
<evidence type="ECO:0000256" key="3">
    <source>
        <dbReference type="ARBA" id="ARBA00022475"/>
    </source>
</evidence>
<dbReference type="Pfam" id="PF00854">
    <property type="entry name" value="PTR2"/>
    <property type="match status" value="1"/>
</dbReference>
<keyword evidence="4 8" id="KW-0812">Transmembrane</keyword>
<evidence type="ECO:0000256" key="8">
    <source>
        <dbReference type="SAM" id="Phobius"/>
    </source>
</evidence>
<dbReference type="AlphaFoldDB" id="A0A378BC27"/>
<dbReference type="EMBL" id="UGMG01000001">
    <property type="protein sequence ID" value="STV33538.1"/>
    <property type="molecule type" value="Genomic_DNA"/>
</dbReference>
<dbReference type="GO" id="GO:0005886">
    <property type="term" value="C:plasma membrane"/>
    <property type="evidence" value="ECO:0007669"/>
    <property type="project" value="UniProtKB-SubCell"/>
</dbReference>
<dbReference type="InterPro" id="IPR036259">
    <property type="entry name" value="MFS_trans_sf"/>
</dbReference>
<evidence type="ECO:0000256" key="1">
    <source>
        <dbReference type="ARBA" id="ARBA00004651"/>
    </source>
</evidence>
<accession>A0A378BC27</accession>
<evidence type="ECO:0000256" key="4">
    <source>
        <dbReference type="ARBA" id="ARBA00022692"/>
    </source>
</evidence>
<evidence type="ECO:0000256" key="6">
    <source>
        <dbReference type="ARBA" id="ARBA00023136"/>
    </source>
</evidence>
<dbReference type="InterPro" id="IPR000109">
    <property type="entry name" value="POT_fam"/>
</dbReference>
<dbReference type="GO" id="GO:0022857">
    <property type="term" value="F:transmembrane transporter activity"/>
    <property type="evidence" value="ECO:0007669"/>
    <property type="project" value="InterPro"/>
</dbReference>
<evidence type="ECO:0000256" key="7">
    <source>
        <dbReference type="SAM" id="MobiDB-lite"/>
    </source>
</evidence>
<keyword evidence="6 8" id="KW-0472">Membrane</keyword>
<reference evidence="9 10" key="1">
    <citation type="submission" date="2018-06" db="EMBL/GenBank/DDBJ databases">
        <authorList>
            <consortium name="Pathogen Informatics"/>
            <person name="Doyle S."/>
        </authorList>
    </citation>
    <scope>NUCLEOTIDE SEQUENCE [LARGE SCALE GENOMIC DNA]</scope>
    <source>
        <strain evidence="9 10">NCTC11679</strain>
    </source>
</reference>
<dbReference type="Proteomes" id="UP000255239">
    <property type="component" value="Unassembled WGS sequence"/>
</dbReference>
<dbReference type="Gene3D" id="1.20.1250.20">
    <property type="entry name" value="MFS general substrate transporter like domains"/>
    <property type="match status" value="1"/>
</dbReference>
<organism evidence="9 10">
    <name type="scientific">Klebsiella pneumoniae</name>
    <dbReference type="NCBI Taxonomy" id="573"/>
    <lineage>
        <taxon>Bacteria</taxon>
        <taxon>Pseudomonadati</taxon>
        <taxon>Pseudomonadota</taxon>
        <taxon>Gammaproteobacteria</taxon>
        <taxon>Enterobacterales</taxon>
        <taxon>Enterobacteriaceae</taxon>
        <taxon>Klebsiella/Raoultella group</taxon>
        <taxon>Klebsiella</taxon>
        <taxon>Klebsiella pneumoniae complex</taxon>
    </lineage>
</organism>
<dbReference type="InterPro" id="IPR050171">
    <property type="entry name" value="MFS_Transporters"/>
</dbReference>
<comment type="subcellular location">
    <subcellularLocation>
        <location evidence="1">Cell membrane</location>
        <topology evidence="1">Multi-pass membrane protein</topology>
    </subcellularLocation>
</comment>
<evidence type="ECO:0000256" key="2">
    <source>
        <dbReference type="ARBA" id="ARBA00022448"/>
    </source>
</evidence>
<dbReference type="SUPFAM" id="SSF103473">
    <property type="entry name" value="MFS general substrate transporter"/>
    <property type="match status" value="1"/>
</dbReference>
<proteinExistence type="predicted"/>
<keyword evidence="3" id="KW-1003">Cell membrane</keyword>
<sequence>MTKFVIGILCAAAGFGLMMLAAQNVLSNGGAGVSPLWLVGSILMLTLGELCLSPIGLATMTLLAPERMRGQMMGLWFCASALGNLAAGLIGGHVKADQLSAAAGPLRPLLHRIADLRRRAGRADCPGPPDAGEQSVQRRAKIPQQRLTRSSGRPYGAGLFFVQSPPQQNKIPFSQCAMSHNVSVFFEITSLSGP</sequence>
<evidence type="ECO:0000256" key="5">
    <source>
        <dbReference type="ARBA" id="ARBA00022989"/>
    </source>
</evidence>
<dbReference type="PANTHER" id="PTHR23517:SF15">
    <property type="entry name" value="PROTON-DEPENDENT OLIGOPEPTIDE FAMILY TRANSPORT PROTEIN"/>
    <property type="match status" value="1"/>
</dbReference>
<protein>
    <submittedName>
        <fullName evidence="9">Di-/tripeptide transporter</fullName>
    </submittedName>
</protein>
<evidence type="ECO:0000313" key="9">
    <source>
        <dbReference type="EMBL" id="STV33538.1"/>
    </source>
</evidence>
<feature type="transmembrane region" description="Helical" evidence="8">
    <location>
        <begin position="75"/>
        <end position="94"/>
    </location>
</feature>
<keyword evidence="5 8" id="KW-1133">Transmembrane helix</keyword>
<feature type="region of interest" description="Disordered" evidence="7">
    <location>
        <begin position="120"/>
        <end position="152"/>
    </location>
</feature>
<gene>
    <name evidence="9" type="primary">dtpA</name>
    <name evidence="9" type="ORF">NCTC11679_00909</name>
</gene>
<feature type="transmembrane region" description="Helical" evidence="8">
    <location>
        <begin position="37"/>
        <end position="63"/>
    </location>
</feature>
<name>A0A378BC27_KLEPN</name>
<evidence type="ECO:0000313" key="10">
    <source>
        <dbReference type="Proteomes" id="UP000255239"/>
    </source>
</evidence>